<feature type="domain" description="Major facilitator superfamily (MFS) profile" evidence="7">
    <location>
        <begin position="4"/>
        <end position="381"/>
    </location>
</feature>
<feature type="transmembrane region" description="Helical" evidence="6">
    <location>
        <begin position="293"/>
        <end position="311"/>
    </location>
</feature>
<keyword evidence="9" id="KW-1185">Reference proteome</keyword>
<proteinExistence type="predicted"/>
<feature type="transmembrane region" description="Helical" evidence="6">
    <location>
        <begin position="70"/>
        <end position="94"/>
    </location>
</feature>
<comment type="subcellular location">
    <subcellularLocation>
        <location evidence="1">Cell membrane</location>
        <topology evidence="1">Multi-pass membrane protein</topology>
    </subcellularLocation>
</comment>
<keyword evidence="2" id="KW-1003">Cell membrane</keyword>
<dbReference type="NCBIfam" id="NF033135">
    <property type="entry name" value="cmx_cmrA"/>
    <property type="match status" value="1"/>
</dbReference>
<evidence type="ECO:0000313" key="8">
    <source>
        <dbReference type="EMBL" id="GAA4083463.1"/>
    </source>
</evidence>
<gene>
    <name evidence="8" type="ORF">GCM10022214_48900</name>
</gene>
<organism evidence="8 9">
    <name type="scientific">Actinomadura miaoliensis</name>
    <dbReference type="NCBI Taxonomy" id="430685"/>
    <lineage>
        <taxon>Bacteria</taxon>
        <taxon>Bacillati</taxon>
        <taxon>Actinomycetota</taxon>
        <taxon>Actinomycetes</taxon>
        <taxon>Streptosporangiales</taxon>
        <taxon>Thermomonosporaceae</taxon>
        <taxon>Actinomadura</taxon>
    </lineage>
</organism>
<keyword evidence="4 6" id="KW-1133">Transmembrane helix</keyword>
<feature type="transmembrane region" description="Helical" evidence="6">
    <location>
        <begin position="238"/>
        <end position="257"/>
    </location>
</feature>
<dbReference type="Proteomes" id="UP001500683">
    <property type="component" value="Unassembled WGS sequence"/>
</dbReference>
<dbReference type="CDD" id="cd17324">
    <property type="entry name" value="MFS_NepI_like"/>
    <property type="match status" value="1"/>
</dbReference>
<feature type="transmembrane region" description="Helical" evidence="6">
    <location>
        <begin position="158"/>
        <end position="181"/>
    </location>
</feature>
<dbReference type="InterPro" id="IPR011701">
    <property type="entry name" value="MFS"/>
</dbReference>
<dbReference type="PROSITE" id="PS50850">
    <property type="entry name" value="MFS"/>
    <property type="match status" value="1"/>
</dbReference>
<dbReference type="InterPro" id="IPR036259">
    <property type="entry name" value="MFS_trans_sf"/>
</dbReference>
<name>A0ABP7W869_9ACTN</name>
<evidence type="ECO:0000259" key="7">
    <source>
        <dbReference type="PROSITE" id="PS50850"/>
    </source>
</evidence>
<dbReference type="InterPro" id="IPR050189">
    <property type="entry name" value="MFS_Efflux_Transporters"/>
</dbReference>
<evidence type="ECO:0000256" key="3">
    <source>
        <dbReference type="ARBA" id="ARBA00022692"/>
    </source>
</evidence>
<dbReference type="Pfam" id="PF07690">
    <property type="entry name" value="MFS_1"/>
    <property type="match status" value="1"/>
</dbReference>
<evidence type="ECO:0000256" key="1">
    <source>
        <dbReference type="ARBA" id="ARBA00004651"/>
    </source>
</evidence>
<feature type="transmembrane region" description="Helical" evidence="6">
    <location>
        <begin position="202"/>
        <end position="226"/>
    </location>
</feature>
<dbReference type="PANTHER" id="PTHR43124">
    <property type="entry name" value="PURINE EFFLUX PUMP PBUE"/>
    <property type="match status" value="1"/>
</dbReference>
<protein>
    <submittedName>
        <fullName evidence="8">MFS transporter</fullName>
    </submittedName>
</protein>
<feature type="transmembrane region" description="Helical" evidence="6">
    <location>
        <begin position="128"/>
        <end position="146"/>
    </location>
</feature>
<comment type="caution">
    <text evidence="8">The sequence shown here is derived from an EMBL/GenBank/DDBJ whole genome shotgun (WGS) entry which is preliminary data.</text>
</comment>
<reference evidence="9" key="1">
    <citation type="journal article" date="2019" name="Int. J. Syst. Evol. Microbiol.">
        <title>The Global Catalogue of Microorganisms (GCM) 10K type strain sequencing project: providing services to taxonomists for standard genome sequencing and annotation.</title>
        <authorList>
            <consortium name="The Broad Institute Genomics Platform"/>
            <consortium name="The Broad Institute Genome Sequencing Center for Infectious Disease"/>
            <person name="Wu L."/>
            <person name="Ma J."/>
        </authorList>
    </citation>
    <scope>NUCLEOTIDE SEQUENCE [LARGE SCALE GENOMIC DNA]</scope>
    <source>
        <strain evidence="9">JCM 16702</strain>
    </source>
</reference>
<evidence type="ECO:0000256" key="5">
    <source>
        <dbReference type="ARBA" id="ARBA00023136"/>
    </source>
</evidence>
<dbReference type="SUPFAM" id="SSF103473">
    <property type="entry name" value="MFS general substrate transporter"/>
    <property type="match status" value="1"/>
</dbReference>
<keyword evidence="5 6" id="KW-0472">Membrane</keyword>
<dbReference type="Gene3D" id="1.20.1250.20">
    <property type="entry name" value="MFS general substrate transporter like domains"/>
    <property type="match status" value="1"/>
</dbReference>
<feature type="transmembrane region" description="Helical" evidence="6">
    <location>
        <begin position="323"/>
        <end position="345"/>
    </location>
</feature>
<evidence type="ECO:0000313" key="9">
    <source>
        <dbReference type="Proteomes" id="UP001500683"/>
    </source>
</evidence>
<dbReference type="PANTHER" id="PTHR43124:SF3">
    <property type="entry name" value="CHLORAMPHENICOL EFFLUX PUMP RV0191"/>
    <property type="match status" value="1"/>
</dbReference>
<feature type="transmembrane region" description="Helical" evidence="6">
    <location>
        <begin position="40"/>
        <end position="63"/>
    </location>
</feature>
<sequence length="401" mass="39818">MPLAVYVLGLAIFAQGTSELMLAGLLPGMAADLGVSVPQAGLLISAFAAGMLVGAPLLAVLTLRWPRRATLLAFLAIFALTHVAGALAPGYWTLLATRALGAFVYAGFWAVASVTAVGLVAENARGKAMSVVAGGLTVATIVGLPGGTLIGQNLGWRAAFWAVAALSALAMAGVLATLPGGRPDPDAVPRLGEELRAMANPRLWLAYGTTALSTGALLVTFSYLGAMLTDTTGLAERWVPAVLVLYGVGSFLGIAVGGRTSDRHPFGTLYTGVSGAVVVSAALALSLGTPALAVPLVFLLGAFGFATNPALNTRVFALAGRAPTLAAATNFSAFNVGITAGPWLGGLAIGAGAGYPAVGWIGAGLGAVALATVALGAALNRRPAAVPAAAEAPVSTAAPTT</sequence>
<feature type="transmembrane region" description="Helical" evidence="6">
    <location>
        <begin position="357"/>
        <end position="379"/>
    </location>
</feature>
<dbReference type="EMBL" id="BAAAZG010000036">
    <property type="protein sequence ID" value="GAA4083463.1"/>
    <property type="molecule type" value="Genomic_DNA"/>
</dbReference>
<feature type="transmembrane region" description="Helical" evidence="6">
    <location>
        <begin position="100"/>
        <end position="121"/>
    </location>
</feature>
<dbReference type="InterPro" id="IPR020846">
    <property type="entry name" value="MFS_dom"/>
</dbReference>
<evidence type="ECO:0000256" key="6">
    <source>
        <dbReference type="SAM" id="Phobius"/>
    </source>
</evidence>
<evidence type="ECO:0000256" key="4">
    <source>
        <dbReference type="ARBA" id="ARBA00022989"/>
    </source>
</evidence>
<keyword evidence="3 6" id="KW-0812">Transmembrane</keyword>
<evidence type="ECO:0000256" key="2">
    <source>
        <dbReference type="ARBA" id="ARBA00022475"/>
    </source>
</evidence>
<feature type="transmembrane region" description="Helical" evidence="6">
    <location>
        <begin position="269"/>
        <end position="287"/>
    </location>
</feature>
<accession>A0ABP7W869</accession>
<dbReference type="RefSeq" id="WP_344951811.1">
    <property type="nucleotide sequence ID" value="NZ_BAAAZG010000036.1"/>
</dbReference>